<proteinExistence type="predicted"/>
<feature type="region of interest" description="Disordered" evidence="1">
    <location>
        <begin position="26"/>
        <end position="72"/>
    </location>
</feature>
<evidence type="ECO:0000313" key="3">
    <source>
        <dbReference type="EMBL" id="RAN33621.1"/>
    </source>
</evidence>
<accession>A0A062TYS9</accession>
<protein>
    <recommendedName>
        <fullName evidence="5">Isopropylmalate isomerase</fullName>
    </recommendedName>
</protein>
<evidence type="ECO:0008006" key="5">
    <source>
        <dbReference type="Google" id="ProtNLM"/>
    </source>
</evidence>
<name>A0A062TYS9_9PROT</name>
<keyword evidence="2" id="KW-0732">Signal</keyword>
<feature type="signal peptide" evidence="2">
    <location>
        <begin position="1"/>
        <end position="22"/>
    </location>
</feature>
<sequence length="72" mass="7926">MKRQNKLFLAAGLVTAAGAAFAGQKYGRKYLRKRRAENTDETPRLNGKSGIQATPRQQAPQTKPQGDQMTAH</sequence>
<reference evidence="3 4" key="1">
    <citation type="submission" date="2013-04" db="EMBL/GenBank/DDBJ databases">
        <title>Hyphomonas sp. T24B3 Genome Sequencing.</title>
        <authorList>
            <person name="Lai Q."/>
            <person name="Shao Z."/>
        </authorList>
    </citation>
    <scope>NUCLEOTIDE SEQUENCE [LARGE SCALE GENOMIC DNA]</scope>
    <source>
        <strain evidence="3 4">T24B3</strain>
    </source>
</reference>
<dbReference type="STRING" id="1280941.HY2_12560"/>
<evidence type="ECO:0000256" key="1">
    <source>
        <dbReference type="SAM" id="MobiDB-lite"/>
    </source>
</evidence>
<dbReference type="OrthoDB" id="9944573at2"/>
<dbReference type="EMBL" id="AWFB01000018">
    <property type="protein sequence ID" value="RAN33621.1"/>
    <property type="molecule type" value="Genomic_DNA"/>
</dbReference>
<organism evidence="3 4">
    <name type="scientific">Hyphomonas pacifica</name>
    <dbReference type="NCBI Taxonomy" id="1280941"/>
    <lineage>
        <taxon>Bacteria</taxon>
        <taxon>Pseudomonadati</taxon>
        <taxon>Pseudomonadota</taxon>
        <taxon>Alphaproteobacteria</taxon>
        <taxon>Hyphomonadales</taxon>
        <taxon>Hyphomonadaceae</taxon>
        <taxon>Hyphomonas</taxon>
    </lineage>
</organism>
<comment type="caution">
    <text evidence="3">The sequence shown here is derived from an EMBL/GenBank/DDBJ whole genome shotgun (WGS) entry which is preliminary data.</text>
</comment>
<keyword evidence="4" id="KW-1185">Reference proteome</keyword>
<feature type="compositionally biased region" description="Basic residues" evidence="1">
    <location>
        <begin position="26"/>
        <end position="35"/>
    </location>
</feature>
<gene>
    <name evidence="3" type="ORF">HY3_12660</name>
</gene>
<dbReference type="RefSeq" id="WP_034826248.1">
    <property type="nucleotide sequence ID" value="NZ_AWFA01000018.1"/>
</dbReference>
<feature type="compositionally biased region" description="Polar residues" evidence="1">
    <location>
        <begin position="49"/>
        <end position="72"/>
    </location>
</feature>
<dbReference type="AlphaFoldDB" id="A0A062TYS9"/>
<accession>A0A328K041</accession>
<dbReference type="Proteomes" id="UP000249123">
    <property type="component" value="Unassembled WGS sequence"/>
</dbReference>
<feature type="chain" id="PRO_5043646504" description="Isopropylmalate isomerase" evidence="2">
    <location>
        <begin position="23"/>
        <end position="72"/>
    </location>
</feature>
<evidence type="ECO:0000256" key="2">
    <source>
        <dbReference type="SAM" id="SignalP"/>
    </source>
</evidence>
<evidence type="ECO:0000313" key="4">
    <source>
        <dbReference type="Proteomes" id="UP000249123"/>
    </source>
</evidence>